<evidence type="ECO:0000259" key="2">
    <source>
        <dbReference type="Pfam" id="PF00534"/>
    </source>
</evidence>
<dbReference type="InterPro" id="IPR001296">
    <property type="entry name" value="Glyco_trans_1"/>
</dbReference>
<name>A0A7M1QRY2_9ACTO</name>
<keyword evidence="1 3" id="KW-0808">Transferase</keyword>
<feature type="domain" description="Glycosyl transferase family 1" evidence="2">
    <location>
        <begin position="187"/>
        <end position="362"/>
    </location>
</feature>
<dbReference type="Proteomes" id="UP000595053">
    <property type="component" value="Chromosome"/>
</dbReference>
<dbReference type="GO" id="GO:0016758">
    <property type="term" value="F:hexosyltransferase activity"/>
    <property type="evidence" value="ECO:0007669"/>
    <property type="project" value="TreeGrafter"/>
</dbReference>
<dbReference type="RefSeq" id="WP_193327311.1">
    <property type="nucleotide sequence ID" value="NZ_CP053291.1"/>
</dbReference>
<evidence type="ECO:0000313" key="3">
    <source>
        <dbReference type="EMBL" id="QOR44922.1"/>
    </source>
</evidence>
<proteinExistence type="predicted"/>
<dbReference type="CDD" id="cd03801">
    <property type="entry name" value="GT4_PimA-like"/>
    <property type="match status" value="1"/>
</dbReference>
<evidence type="ECO:0000256" key="1">
    <source>
        <dbReference type="ARBA" id="ARBA00022679"/>
    </source>
</evidence>
<dbReference type="PANTHER" id="PTHR45947">
    <property type="entry name" value="SULFOQUINOVOSYL TRANSFERASE SQD2"/>
    <property type="match status" value="1"/>
</dbReference>
<keyword evidence="4" id="KW-1185">Reference proteome</keyword>
<dbReference type="FunFam" id="3.40.50.2000:FF:000069">
    <property type="entry name" value="Alpha-(1-6)-phosphatidylinositol monomannoside mannosyltransferase"/>
    <property type="match status" value="1"/>
</dbReference>
<dbReference type="SUPFAM" id="SSF53756">
    <property type="entry name" value="UDP-Glycosyltransferase/glycogen phosphorylase"/>
    <property type="match status" value="1"/>
</dbReference>
<accession>A0A8A5U351</accession>
<protein>
    <submittedName>
        <fullName evidence="3">Glycosyltransferase family 4 protein</fullName>
    </submittedName>
</protein>
<gene>
    <name evidence="3" type="ORF">INS88_06370</name>
</gene>
<dbReference type="AlphaFoldDB" id="A0A7M1QRY2"/>
<evidence type="ECO:0000313" key="4">
    <source>
        <dbReference type="Proteomes" id="UP000595053"/>
    </source>
</evidence>
<organism evidence="3 4">
    <name type="scientific">Trueperella pecoris</name>
    <dbReference type="NCBI Taxonomy" id="2733571"/>
    <lineage>
        <taxon>Bacteria</taxon>
        <taxon>Bacillati</taxon>
        <taxon>Actinomycetota</taxon>
        <taxon>Actinomycetes</taxon>
        <taxon>Actinomycetales</taxon>
        <taxon>Actinomycetaceae</taxon>
        <taxon>Trueperella</taxon>
    </lineage>
</organism>
<dbReference type="Gene3D" id="3.40.50.2000">
    <property type="entry name" value="Glycogen Phosphorylase B"/>
    <property type="match status" value="2"/>
</dbReference>
<dbReference type="EMBL" id="CP063213">
    <property type="protein sequence ID" value="QOR44922.1"/>
    <property type="molecule type" value="Genomic_DNA"/>
</dbReference>
<dbReference type="PANTHER" id="PTHR45947:SF3">
    <property type="entry name" value="SULFOQUINOVOSYL TRANSFERASE SQD2"/>
    <property type="match status" value="1"/>
</dbReference>
<dbReference type="Pfam" id="PF00534">
    <property type="entry name" value="Glycos_transf_1"/>
    <property type="match status" value="1"/>
</dbReference>
<reference evidence="3 4" key="1">
    <citation type="submission" date="2020-10" db="EMBL/GenBank/DDBJ databases">
        <title>Trueperella pecoris sp. nov. isolated from bovine and porcine specimens.</title>
        <authorList>
            <person name="Schoenecker L."/>
            <person name="Schnydrig P."/>
            <person name="Brodard I."/>
            <person name="Thomann A."/>
            <person name="Hemphill A."/>
            <person name="Rodriguez-Campos S."/>
            <person name="Perreten V."/>
            <person name="Jores J."/>
            <person name="Kittl S."/>
        </authorList>
    </citation>
    <scope>NUCLEOTIDE SEQUENCE [LARGE SCALE GENOMIC DNA]</scope>
    <source>
        <strain evidence="3 4">15A0121</strain>
    </source>
</reference>
<accession>A0A7M1QRY2</accession>
<sequence>MRKTLLVTNDFPPRAGGIQTFLEGFVGQLDPEQLLVYASTPPAADGLSGAELAARYDAAQPYGVVRYPGTMMLPTPAVKREMQRLVADHNVKNVWFGAAAPLGLLANAARAAGADRVISTTHGHEIGWSMLPGSRQMLRKVFRDADLVTYLTEATLKRLAPFIGDTAIMQLHGAIDPELFAFNAAARERLRAQYGLDEAPVVVCISRLVERKGQDRLIDAWPGVVARHPQAKLVIVGKGPYGDKLRAMAAASPVSASIVFTGEVQYTELVAHYSLGDIFAMPCRTRGGGLDIEGLGIVYLEAYAAGLPVVAGDSGGAPEAVINGETGLVVNGRSVEAITAALDYLLQDPKRAQAMGEAGRTWVDQKWRWSDVATPLIEALS</sequence>
<dbReference type="InterPro" id="IPR050194">
    <property type="entry name" value="Glycosyltransferase_grp1"/>
</dbReference>